<evidence type="ECO:0000313" key="8">
    <source>
        <dbReference type="EMBL" id="CEM50523.1"/>
    </source>
</evidence>
<protein>
    <recommendedName>
        <fullName evidence="7">Sugar phosphate transporter domain-containing protein</fullName>
    </recommendedName>
</protein>
<dbReference type="InterPro" id="IPR004853">
    <property type="entry name" value="Sugar_P_trans_dom"/>
</dbReference>
<dbReference type="PANTHER" id="PTHR11132">
    <property type="entry name" value="SOLUTE CARRIER FAMILY 35"/>
    <property type="match status" value="1"/>
</dbReference>
<feature type="transmembrane region" description="Helical" evidence="6">
    <location>
        <begin position="196"/>
        <end position="216"/>
    </location>
</feature>
<comment type="subcellular location">
    <subcellularLocation>
        <location evidence="1">Membrane</location>
        <topology evidence="1">Multi-pass membrane protein</topology>
    </subcellularLocation>
</comment>
<proteinExistence type="predicted"/>
<feature type="region of interest" description="Disordered" evidence="5">
    <location>
        <begin position="340"/>
        <end position="479"/>
    </location>
</feature>
<evidence type="ECO:0000256" key="4">
    <source>
        <dbReference type="ARBA" id="ARBA00023136"/>
    </source>
</evidence>
<feature type="compositionally biased region" description="Polar residues" evidence="5">
    <location>
        <begin position="425"/>
        <end position="444"/>
    </location>
</feature>
<keyword evidence="2 6" id="KW-0812">Transmembrane</keyword>
<sequence>MKAAGNVGLMLAIAFYFVTSLSIVFFNYVVFTSTFKKPVFVSWVQQVVGLGLMVLLGQIGTHPAVKEAGLAFFPPFEFKWEVARKAFIPAFFFVAMVSFSNICLQRVQVAAYQVARSTTIVINIALAYVWLGQKTSLKATLSCVAVMLGFMIGFSDTATMTVAGTLAGLSSSGLQAVYNVWTKKVLPLCDNDSNRLLTYVLVWGVFLFVPCIWISGEGDSFGLLPLKLSDEKFWTIWGSLAFSGVLAVLINVATFLLIKMTNPVTYNMIAMMKASAQSVGGVVIFGDVITPQLASAIGLTIGGGYVYGYVKHREALEQKEREMERQAAKGGETQLMLMERGEETPSTQPAAPSDGALSPQAASDSKHLSGPISTPNPLVIAGGPFGKDHTSPQEPTRAPGAPHGNASPLQAHQGPPAASRLPKIKTSSFTNATVPTESYPSTPSAGGPDPHSADLNGRFRKQASIQGAPSQPGSDEHTD</sequence>
<gene>
    <name evidence="8" type="ORF">Cvel_10051</name>
</gene>
<dbReference type="InterPro" id="IPR050186">
    <property type="entry name" value="TPT_transporter"/>
</dbReference>
<keyword evidence="4 6" id="KW-0472">Membrane</keyword>
<feature type="transmembrane region" description="Helical" evidence="6">
    <location>
        <begin position="43"/>
        <end position="65"/>
    </location>
</feature>
<dbReference type="GO" id="GO:0016020">
    <property type="term" value="C:membrane"/>
    <property type="evidence" value="ECO:0007669"/>
    <property type="project" value="UniProtKB-SubCell"/>
</dbReference>
<evidence type="ECO:0000256" key="5">
    <source>
        <dbReference type="SAM" id="MobiDB-lite"/>
    </source>
</evidence>
<evidence type="ECO:0000256" key="1">
    <source>
        <dbReference type="ARBA" id="ARBA00004141"/>
    </source>
</evidence>
<feature type="transmembrane region" description="Helical" evidence="6">
    <location>
        <begin position="160"/>
        <end position="181"/>
    </location>
</feature>
<evidence type="ECO:0000259" key="7">
    <source>
        <dbReference type="Pfam" id="PF03151"/>
    </source>
</evidence>
<dbReference type="PhylomeDB" id="A0A0G4I126"/>
<accession>A0A0G4I126</accession>
<feature type="transmembrane region" description="Helical" evidence="6">
    <location>
        <begin position="236"/>
        <end position="258"/>
    </location>
</feature>
<keyword evidence="3 6" id="KW-1133">Transmembrane helix</keyword>
<dbReference type="EMBL" id="CDMZ01004694">
    <property type="protein sequence ID" value="CEM50523.1"/>
    <property type="molecule type" value="Genomic_DNA"/>
</dbReference>
<feature type="transmembrane region" description="Helical" evidence="6">
    <location>
        <begin position="86"/>
        <end position="104"/>
    </location>
</feature>
<organism evidence="8">
    <name type="scientific">Chromera velia CCMP2878</name>
    <dbReference type="NCBI Taxonomy" id="1169474"/>
    <lineage>
        <taxon>Eukaryota</taxon>
        <taxon>Sar</taxon>
        <taxon>Alveolata</taxon>
        <taxon>Colpodellida</taxon>
        <taxon>Chromeraceae</taxon>
        <taxon>Chromera</taxon>
    </lineage>
</organism>
<name>A0A0G4I126_9ALVE</name>
<evidence type="ECO:0000256" key="3">
    <source>
        <dbReference type="ARBA" id="ARBA00022989"/>
    </source>
</evidence>
<feature type="transmembrane region" description="Helical" evidence="6">
    <location>
        <begin position="110"/>
        <end position="130"/>
    </location>
</feature>
<feature type="domain" description="Sugar phosphate transporter" evidence="7">
    <location>
        <begin position="9"/>
        <end position="307"/>
    </location>
</feature>
<feature type="compositionally biased region" description="Polar residues" evidence="5">
    <location>
        <begin position="463"/>
        <end position="473"/>
    </location>
</feature>
<evidence type="ECO:0000256" key="6">
    <source>
        <dbReference type="SAM" id="Phobius"/>
    </source>
</evidence>
<evidence type="ECO:0000256" key="2">
    <source>
        <dbReference type="ARBA" id="ARBA00022692"/>
    </source>
</evidence>
<dbReference type="AlphaFoldDB" id="A0A0G4I126"/>
<dbReference type="Pfam" id="PF03151">
    <property type="entry name" value="TPT"/>
    <property type="match status" value="1"/>
</dbReference>
<dbReference type="VEuPathDB" id="CryptoDB:Cvel_10051"/>
<reference evidence="8" key="1">
    <citation type="submission" date="2014-11" db="EMBL/GenBank/DDBJ databases">
        <authorList>
            <person name="Otto D Thomas"/>
            <person name="Naeem Raeece"/>
        </authorList>
    </citation>
    <scope>NUCLEOTIDE SEQUENCE</scope>
</reference>
<feature type="transmembrane region" description="Helical" evidence="6">
    <location>
        <begin position="7"/>
        <end position="31"/>
    </location>
</feature>